<keyword evidence="5 9" id="KW-1133">Transmembrane helix</keyword>
<proteinExistence type="inferred from homology"/>
<protein>
    <submittedName>
        <fullName evidence="10">Uncharacterized protein</fullName>
    </submittedName>
</protein>
<dbReference type="PROSITE" id="PS01023">
    <property type="entry name" value="PTR2_2"/>
    <property type="match status" value="1"/>
</dbReference>
<gene>
    <name evidence="10" type="ORF">Pmani_033864</name>
</gene>
<evidence type="ECO:0000313" key="10">
    <source>
        <dbReference type="EMBL" id="KAK4293443.1"/>
    </source>
</evidence>
<feature type="compositionally biased region" description="Polar residues" evidence="8">
    <location>
        <begin position="700"/>
        <end position="712"/>
    </location>
</feature>
<dbReference type="GO" id="GO:0022857">
    <property type="term" value="F:transmembrane transporter activity"/>
    <property type="evidence" value="ECO:0007669"/>
    <property type="project" value="InterPro"/>
</dbReference>
<feature type="transmembrane region" description="Helical" evidence="9">
    <location>
        <begin position="662"/>
        <end position="680"/>
    </location>
</feature>
<evidence type="ECO:0000256" key="9">
    <source>
        <dbReference type="SAM" id="Phobius"/>
    </source>
</evidence>
<organism evidence="10 11">
    <name type="scientific">Petrolisthes manimaculis</name>
    <dbReference type="NCBI Taxonomy" id="1843537"/>
    <lineage>
        <taxon>Eukaryota</taxon>
        <taxon>Metazoa</taxon>
        <taxon>Ecdysozoa</taxon>
        <taxon>Arthropoda</taxon>
        <taxon>Crustacea</taxon>
        <taxon>Multicrustacea</taxon>
        <taxon>Malacostraca</taxon>
        <taxon>Eumalacostraca</taxon>
        <taxon>Eucarida</taxon>
        <taxon>Decapoda</taxon>
        <taxon>Pleocyemata</taxon>
        <taxon>Anomura</taxon>
        <taxon>Galatheoidea</taxon>
        <taxon>Porcellanidae</taxon>
        <taxon>Petrolisthes</taxon>
    </lineage>
</organism>
<dbReference type="Pfam" id="PF00854">
    <property type="entry name" value="PTR2"/>
    <property type="match status" value="2"/>
</dbReference>
<sequence length="721" mass="79784">MASSTTTPGVTLPYPRGAFFILVGYLLERFVYYGLFGGAVFYMQRMLGFTSSSAKTVKAVMEGLIYLAPIAGAILADTYFGKARTVFVMCCGYTVGAGIYSLSSVTPIMASVTSSQATGIMGLLVLGVCAGLMKAVYSSLGADQFKVPEQREQQKRFFYAFYWMINAGAFLGQFMTAQLRDSVQCFGDDCYFLPYIILVGLMALSTLIFALGRSRYSEAPPDPTLLNAIKCIFHATRKSWESNKKPVTHWIDRAHDKFDTQLLRDVKATLRVLMLFSTFPLFWALFYQTSTGMIFQAKRLDGLVGSYRIPPEMSSTVNPLLILTLIPLFNLVIYPILDRLDILTKTTSRMILGMAFAVSSFIVYALVNMNVEQVIIPPQQARLHLYNTLPCDVTVSTVSIPTLMEVKLDGVDGEHTGGSGGMSGIIVPTLGRSELPDFDVFDSGEVTVRIETKCPAPDMSRVKVATLGGHESTLVVTATGTYVLSPTLEYIKDMDAEAKLRFIAPAGNAANLTLKYETLQEHFELQEHGQLGAKVSEFRRISPKDYKVLYDGDELGEAPVRQDGVYDVVLTDTLEVHVFPMTAPAGVHMFWLLPQYLLITIGEVLFSVSGMDFAYSEAPTAMKSTLQAANLFTITVGLWLFAGLTSVTSATGVFDNRASHEAILYAVLMALNTVVFVLLLRRFYRERESEVEEQLEEQDATTPRSQQQQQHDNPAYVEDHF</sequence>
<keyword evidence="6 9" id="KW-0472">Membrane</keyword>
<dbReference type="GO" id="GO:0006857">
    <property type="term" value="P:oligopeptide transport"/>
    <property type="evidence" value="ECO:0007669"/>
    <property type="project" value="InterPro"/>
</dbReference>
<reference evidence="10" key="1">
    <citation type="submission" date="2023-11" db="EMBL/GenBank/DDBJ databases">
        <title>Genome assemblies of two species of porcelain crab, Petrolisthes cinctipes and Petrolisthes manimaculis (Anomura: Porcellanidae).</title>
        <authorList>
            <person name="Angst P."/>
        </authorList>
    </citation>
    <scope>NUCLEOTIDE SEQUENCE</scope>
    <source>
        <strain evidence="10">PB745_02</strain>
        <tissue evidence="10">Gill</tissue>
    </source>
</reference>
<feature type="transmembrane region" description="Helical" evidence="9">
    <location>
        <begin position="589"/>
        <end position="608"/>
    </location>
</feature>
<feature type="transmembrane region" description="Helical" evidence="9">
    <location>
        <begin position="87"/>
        <end position="110"/>
    </location>
</feature>
<feature type="transmembrane region" description="Helical" evidence="9">
    <location>
        <begin position="157"/>
        <end position="179"/>
    </location>
</feature>
<dbReference type="InterPro" id="IPR000109">
    <property type="entry name" value="POT_fam"/>
</dbReference>
<dbReference type="GO" id="GO:0016020">
    <property type="term" value="C:membrane"/>
    <property type="evidence" value="ECO:0007669"/>
    <property type="project" value="UniProtKB-SubCell"/>
</dbReference>
<evidence type="ECO:0000256" key="8">
    <source>
        <dbReference type="SAM" id="MobiDB-lite"/>
    </source>
</evidence>
<keyword evidence="7" id="KW-0813">Transport</keyword>
<feature type="transmembrane region" description="Helical" evidence="9">
    <location>
        <begin position="63"/>
        <end position="80"/>
    </location>
</feature>
<evidence type="ECO:0000313" key="11">
    <source>
        <dbReference type="Proteomes" id="UP001292094"/>
    </source>
</evidence>
<evidence type="ECO:0000256" key="6">
    <source>
        <dbReference type="ARBA" id="ARBA00023136"/>
    </source>
</evidence>
<evidence type="ECO:0000256" key="1">
    <source>
        <dbReference type="ARBA" id="ARBA00004141"/>
    </source>
</evidence>
<feature type="transmembrane region" description="Helical" evidence="9">
    <location>
        <begin position="349"/>
        <end position="367"/>
    </location>
</feature>
<comment type="caution">
    <text evidence="10">The sequence shown here is derived from an EMBL/GenBank/DDBJ whole genome shotgun (WGS) entry which is preliminary data.</text>
</comment>
<feature type="transmembrane region" description="Helical" evidence="9">
    <location>
        <begin position="629"/>
        <end position="650"/>
    </location>
</feature>
<evidence type="ECO:0000256" key="3">
    <source>
        <dbReference type="ARBA" id="ARBA00022692"/>
    </source>
</evidence>
<comment type="subcellular location">
    <subcellularLocation>
        <location evidence="1 7">Membrane</location>
        <topology evidence="1 7">Multi-pass membrane protein</topology>
    </subcellularLocation>
</comment>
<feature type="transmembrane region" description="Helical" evidence="9">
    <location>
        <begin position="191"/>
        <end position="211"/>
    </location>
</feature>
<dbReference type="Proteomes" id="UP001292094">
    <property type="component" value="Unassembled WGS sequence"/>
</dbReference>
<dbReference type="InterPro" id="IPR036259">
    <property type="entry name" value="MFS_trans_sf"/>
</dbReference>
<feature type="transmembrane region" description="Helical" evidence="9">
    <location>
        <begin position="116"/>
        <end position="137"/>
    </location>
</feature>
<feature type="region of interest" description="Disordered" evidence="8">
    <location>
        <begin position="693"/>
        <end position="721"/>
    </location>
</feature>
<dbReference type="Gene3D" id="1.20.1250.20">
    <property type="entry name" value="MFS general substrate transporter like domains"/>
    <property type="match status" value="2"/>
</dbReference>
<evidence type="ECO:0000256" key="2">
    <source>
        <dbReference type="ARBA" id="ARBA00005982"/>
    </source>
</evidence>
<evidence type="ECO:0000256" key="4">
    <source>
        <dbReference type="ARBA" id="ARBA00022856"/>
    </source>
</evidence>
<name>A0AAE1NNW9_9EUCA</name>
<accession>A0AAE1NNW9</accession>
<feature type="transmembrane region" description="Helical" evidence="9">
    <location>
        <begin position="272"/>
        <end position="297"/>
    </location>
</feature>
<comment type="similarity">
    <text evidence="2 7">Belongs to the major facilitator superfamily. Proton-dependent oligopeptide transporter (POT/PTR) (TC 2.A.17) family.</text>
</comment>
<keyword evidence="11" id="KW-1185">Reference proteome</keyword>
<keyword evidence="3 7" id="KW-0812">Transmembrane</keyword>
<dbReference type="PANTHER" id="PTHR11654">
    <property type="entry name" value="OLIGOPEPTIDE TRANSPORTER-RELATED"/>
    <property type="match status" value="1"/>
</dbReference>
<dbReference type="AlphaFoldDB" id="A0AAE1NNW9"/>
<evidence type="ECO:0000256" key="5">
    <source>
        <dbReference type="ARBA" id="ARBA00022989"/>
    </source>
</evidence>
<dbReference type="EMBL" id="JAWZYT010004545">
    <property type="protein sequence ID" value="KAK4293443.1"/>
    <property type="molecule type" value="Genomic_DNA"/>
</dbReference>
<keyword evidence="4" id="KW-0571">Peptide transport</keyword>
<dbReference type="InterPro" id="IPR018456">
    <property type="entry name" value="PTR2_symporter_CS"/>
</dbReference>
<feature type="transmembrane region" description="Helical" evidence="9">
    <location>
        <begin position="317"/>
        <end position="337"/>
    </location>
</feature>
<feature type="transmembrane region" description="Helical" evidence="9">
    <location>
        <begin position="20"/>
        <end position="43"/>
    </location>
</feature>
<evidence type="ECO:0000256" key="7">
    <source>
        <dbReference type="RuleBase" id="RU003755"/>
    </source>
</evidence>
<keyword evidence="4" id="KW-0653">Protein transport</keyword>
<dbReference type="SUPFAM" id="SSF103473">
    <property type="entry name" value="MFS general substrate transporter"/>
    <property type="match status" value="1"/>
</dbReference>